<evidence type="ECO:0000256" key="9">
    <source>
        <dbReference type="ARBA" id="ARBA00023163"/>
    </source>
</evidence>
<accession>Z9JHZ1</accession>
<dbReference type="EMBL" id="JDSQ01000013">
    <property type="protein sequence ID" value="EWS77809.1"/>
    <property type="molecule type" value="Genomic_DNA"/>
</dbReference>
<comment type="caution">
    <text evidence="14">The sequence shown here is derived from an EMBL/GenBank/DDBJ whole genome shotgun (WGS) entry which is preliminary data.</text>
</comment>
<evidence type="ECO:0000256" key="2">
    <source>
        <dbReference type="ARBA" id="ARBA00019942"/>
    </source>
</evidence>
<keyword evidence="6 10" id="KW-0805">Transcription regulation</keyword>
<dbReference type="GO" id="GO:0000428">
    <property type="term" value="C:DNA-directed RNA polymerase complex"/>
    <property type="evidence" value="ECO:0007669"/>
    <property type="project" value="UniProtKB-KW"/>
</dbReference>
<dbReference type="eggNOG" id="COG1508">
    <property type="taxonomic scope" value="Bacteria"/>
</dbReference>
<dbReference type="Pfam" id="PF04963">
    <property type="entry name" value="Sigma54_CBD"/>
    <property type="match status" value="1"/>
</dbReference>
<evidence type="ECO:0000313" key="15">
    <source>
        <dbReference type="Proteomes" id="UP000020406"/>
    </source>
</evidence>
<evidence type="ECO:0000256" key="5">
    <source>
        <dbReference type="ARBA" id="ARBA00022695"/>
    </source>
</evidence>
<dbReference type="PANTHER" id="PTHR32248">
    <property type="entry name" value="RNA POLYMERASE SIGMA-54 FACTOR"/>
    <property type="match status" value="1"/>
</dbReference>
<reference evidence="14 15" key="1">
    <citation type="journal article" date="2014" name="Genome Announc.">
        <title>Draft Genome Sequence of Xylella fastidiosa Pear Leaf Scorch Strain in Taiwan.</title>
        <authorList>
            <person name="Su C.C."/>
            <person name="Deng W.L."/>
            <person name="Jan F.J."/>
            <person name="Chang C.J."/>
            <person name="Huang H."/>
            <person name="Chen J."/>
        </authorList>
    </citation>
    <scope>NUCLEOTIDE SEQUENCE [LARGE SCALE GENOMIC DNA]</scope>
    <source>
        <strain evidence="14 15">PLS229</strain>
    </source>
</reference>
<dbReference type="PATRIC" id="fig|1444770.3.peg.2013"/>
<keyword evidence="8 10" id="KW-0238">DNA-binding</keyword>
<evidence type="ECO:0000259" key="12">
    <source>
        <dbReference type="Pfam" id="PF04552"/>
    </source>
</evidence>
<organism evidence="14 15">
    <name type="scientific">Xylella taiwanensis</name>
    <dbReference type="NCBI Taxonomy" id="1444770"/>
    <lineage>
        <taxon>Bacteria</taxon>
        <taxon>Pseudomonadati</taxon>
        <taxon>Pseudomonadota</taxon>
        <taxon>Gammaproteobacteria</taxon>
        <taxon>Lysobacterales</taxon>
        <taxon>Lysobacteraceae</taxon>
        <taxon>Xylella</taxon>
    </lineage>
</organism>
<proteinExistence type="inferred from homology"/>
<dbReference type="PROSITE" id="PS00718">
    <property type="entry name" value="SIGMA54_2"/>
    <property type="match status" value="1"/>
</dbReference>
<keyword evidence="7 10" id="KW-0731">Sigma factor</keyword>
<evidence type="ECO:0000256" key="1">
    <source>
        <dbReference type="ARBA" id="ARBA00008798"/>
    </source>
</evidence>
<evidence type="ECO:0000259" key="13">
    <source>
        <dbReference type="Pfam" id="PF04963"/>
    </source>
</evidence>
<name>Z9JHZ1_9GAMM</name>
<protein>
    <recommendedName>
        <fullName evidence="2 10">RNA polymerase sigma-54 factor</fullName>
    </recommendedName>
</protein>
<evidence type="ECO:0000256" key="4">
    <source>
        <dbReference type="ARBA" id="ARBA00022679"/>
    </source>
</evidence>
<comment type="similarity">
    <text evidence="1 10">Belongs to the sigma-54 factor family.</text>
</comment>
<feature type="domain" description="RNA polymerase sigma factor 54 DNA-binding" evidence="12">
    <location>
        <begin position="291"/>
        <end position="447"/>
    </location>
</feature>
<gene>
    <name evidence="14" type="ORF">AF72_08505</name>
</gene>
<dbReference type="NCBIfam" id="NF004595">
    <property type="entry name" value="PRK05932.1-2"/>
    <property type="match status" value="1"/>
</dbReference>
<dbReference type="Gene3D" id="1.10.10.1330">
    <property type="entry name" value="RNA polymerase sigma-54 factor, core-binding domain"/>
    <property type="match status" value="1"/>
</dbReference>
<dbReference type="GO" id="GO:0001216">
    <property type="term" value="F:DNA-binding transcription activator activity"/>
    <property type="evidence" value="ECO:0007669"/>
    <property type="project" value="InterPro"/>
</dbReference>
<evidence type="ECO:0000256" key="11">
    <source>
        <dbReference type="SAM" id="MobiDB-lite"/>
    </source>
</evidence>
<keyword evidence="9 10" id="KW-0804">Transcription</keyword>
<dbReference type="STRING" id="1444770.AF72_08505"/>
<dbReference type="GO" id="GO:0016779">
    <property type="term" value="F:nucleotidyltransferase activity"/>
    <property type="evidence" value="ECO:0007669"/>
    <property type="project" value="UniProtKB-KW"/>
</dbReference>
<keyword evidence="5 10" id="KW-0548">Nucleotidyltransferase</keyword>
<dbReference type="GO" id="GO:0016987">
    <property type="term" value="F:sigma factor activity"/>
    <property type="evidence" value="ECO:0007669"/>
    <property type="project" value="UniProtKB-KW"/>
</dbReference>
<comment type="function">
    <text evidence="10">Sigma factors are initiation factors that promote the attachment of RNA polymerase to specific initiation sites and are then released.</text>
</comment>
<evidence type="ECO:0000256" key="7">
    <source>
        <dbReference type="ARBA" id="ARBA00023082"/>
    </source>
</evidence>
<dbReference type="InterPro" id="IPR038709">
    <property type="entry name" value="RpoN_core-bd_sf"/>
</dbReference>
<dbReference type="PROSITE" id="PS00717">
    <property type="entry name" value="SIGMA54_1"/>
    <property type="match status" value="1"/>
</dbReference>
<dbReference type="PRINTS" id="PR00045">
    <property type="entry name" value="SIGMA54FCT"/>
</dbReference>
<evidence type="ECO:0000256" key="10">
    <source>
        <dbReference type="PIRNR" id="PIRNR000774"/>
    </source>
</evidence>
<dbReference type="NCBIfam" id="TIGR02395">
    <property type="entry name" value="rpoN_sigma"/>
    <property type="match status" value="1"/>
</dbReference>
<dbReference type="InterPro" id="IPR000394">
    <property type="entry name" value="RNA_pol_sigma_54"/>
</dbReference>
<dbReference type="Gene3D" id="1.10.10.60">
    <property type="entry name" value="Homeodomain-like"/>
    <property type="match status" value="1"/>
</dbReference>
<keyword evidence="3 10" id="KW-0240">DNA-directed RNA polymerase</keyword>
<dbReference type="AlphaFoldDB" id="Z9JHZ1"/>
<feature type="region of interest" description="Disordered" evidence="11">
    <location>
        <begin position="40"/>
        <end position="82"/>
    </location>
</feature>
<evidence type="ECO:0000256" key="8">
    <source>
        <dbReference type="ARBA" id="ARBA00023125"/>
    </source>
</evidence>
<dbReference type="NCBIfam" id="NF009118">
    <property type="entry name" value="PRK12469.1"/>
    <property type="match status" value="1"/>
</dbReference>
<dbReference type="Pfam" id="PF00309">
    <property type="entry name" value="Sigma54_AID"/>
    <property type="match status" value="1"/>
</dbReference>
<dbReference type="Pfam" id="PF04552">
    <property type="entry name" value="Sigma54_DBD"/>
    <property type="match status" value="1"/>
</dbReference>
<feature type="compositionally biased region" description="Basic and acidic residues" evidence="11">
    <location>
        <begin position="49"/>
        <end position="64"/>
    </location>
</feature>
<dbReference type="PANTHER" id="PTHR32248:SF4">
    <property type="entry name" value="RNA POLYMERASE SIGMA-54 FACTOR"/>
    <property type="match status" value="1"/>
</dbReference>
<dbReference type="PROSITE" id="PS50044">
    <property type="entry name" value="SIGMA54_3"/>
    <property type="match status" value="1"/>
</dbReference>
<evidence type="ECO:0000256" key="6">
    <source>
        <dbReference type="ARBA" id="ARBA00023015"/>
    </source>
</evidence>
<evidence type="ECO:0000256" key="3">
    <source>
        <dbReference type="ARBA" id="ARBA00022478"/>
    </source>
</evidence>
<evidence type="ECO:0000313" key="14">
    <source>
        <dbReference type="EMBL" id="EWS77809.1"/>
    </source>
</evidence>
<dbReference type="GO" id="GO:0003677">
    <property type="term" value="F:DNA binding"/>
    <property type="evidence" value="ECO:0007669"/>
    <property type="project" value="UniProtKB-KW"/>
</dbReference>
<feature type="domain" description="RNA polymerase sigma factor 54 core-binding" evidence="13">
    <location>
        <begin position="86"/>
        <end position="277"/>
    </location>
</feature>
<dbReference type="Proteomes" id="UP000020406">
    <property type="component" value="Unassembled WGS sequence"/>
</dbReference>
<dbReference type="PIRSF" id="PIRSF000774">
    <property type="entry name" value="RpoN"/>
    <property type="match status" value="1"/>
</dbReference>
<dbReference type="InterPro" id="IPR007046">
    <property type="entry name" value="RNA_pol_sigma_54_core-bd"/>
</dbReference>
<keyword evidence="4 10" id="KW-0808">Transferase</keyword>
<sequence length="450" mass="49932">MGQQLVMTPQLHQAIRLLQMSSTELELEITAAIESNPLLDWAENQSPETKPDAETETEDWHAKESTWNINGSKDNGNDDDNPIERLAAGNSLTDHLMWQLHLSPLSARDYQIGTTLIDALEEDGYLREPLSTVASTLAPLSVDETELLPVLRYIQSFDPTGVAARSLGECLALQLKSLKKEVPGHTLALQIVESPLLQQLPRSGVAGLARELKLPSQEVEQAVQLIRRLDPRPGKKIGDLEVGTYIIPDCVIWRQRGLWHAALSERALPQVVIHHGYEQLINRCDGANAGYLRSQLQQARWLLKSLEARGATLLKVVNSLLRHQTGFLEFGEQALRPLTIRELAIELGLHESTVSRAIAGKYVRTPRGTLPLRAFFASGIGTHSGEETSNCAIQAMIRRLIETENPRKPLSDAKLAELLKTSGISVARRTIAKYRDAMNISASHERVRVL</sequence>
<dbReference type="InterPro" id="IPR007634">
    <property type="entry name" value="RNA_pol_sigma_54_DNA-bd"/>
</dbReference>
<dbReference type="GO" id="GO:0006352">
    <property type="term" value="P:DNA-templated transcription initiation"/>
    <property type="evidence" value="ECO:0007669"/>
    <property type="project" value="InterPro"/>
</dbReference>